<gene>
    <name evidence="1" type="ORF">RW095_03885</name>
</gene>
<sequence>MTVILPNAWRGTERSSKCLRRYQSVDGQFVARWENARLQVCAATPAAAMTGLRRCAMICPHIGGDALPYPASARVVTPSPMSTNVATEYQLFIDCVKARRRFRSEPTVARRCQVAGPVT</sequence>
<evidence type="ECO:0000313" key="1">
    <source>
        <dbReference type="EMBL" id="WOD14578.1"/>
    </source>
</evidence>
<organism evidence="1 2">
    <name type="scientific">Paraburkholderia kirstenboschensis</name>
    <dbReference type="NCBI Taxonomy" id="1245436"/>
    <lineage>
        <taxon>Bacteria</taxon>
        <taxon>Pseudomonadati</taxon>
        <taxon>Pseudomonadota</taxon>
        <taxon>Betaproteobacteria</taxon>
        <taxon>Burkholderiales</taxon>
        <taxon>Burkholderiaceae</taxon>
        <taxon>Paraburkholderia</taxon>
    </lineage>
</organism>
<reference evidence="1 2" key="1">
    <citation type="submission" date="2023-10" db="EMBL/GenBank/DDBJ databases">
        <title>Surface-active antibiotics is a multifunctional adaptation for post-fire microbes.</title>
        <authorList>
            <person name="Liu M.D."/>
            <person name="Du Y."/>
            <person name="Koupaei S.K."/>
            <person name="Kim N.R."/>
            <person name="Zhang W."/>
            <person name="Traxler M.F."/>
        </authorList>
    </citation>
    <scope>NUCLEOTIDE SEQUENCE [LARGE SCALE GENOMIC DNA]</scope>
    <source>
        <strain evidence="1 2">F3</strain>
    </source>
</reference>
<name>A0ABZ0EBI1_9BURK</name>
<dbReference type="EMBL" id="CP136511">
    <property type="protein sequence ID" value="WOD14578.1"/>
    <property type="molecule type" value="Genomic_DNA"/>
</dbReference>
<keyword evidence="2" id="KW-1185">Reference proteome</keyword>
<protein>
    <submittedName>
        <fullName evidence="1">Uncharacterized protein</fullName>
    </submittedName>
</protein>
<evidence type="ECO:0000313" key="2">
    <source>
        <dbReference type="Proteomes" id="UP001302652"/>
    </source>
</evidence>
<dbReference type="Proteomes" id="UP001302652">
    <property type="component" value="Chromosome 3"/>
</dbReference>
<dbReference type="RefSeq" id="WP_317016503.1">
    <property type="nucleotide sequence ID" value="NZ_CP136511.1"/>
</dbReference>
<accession>A0ABZ0EBI1</accession>
<proteinExistence type="predicted"/>